<dbReference type="RefSeq" id="WP_175200449.1">
    <property type="nucleotide sequence ID" value="NZ_CADILH010000004.1"/>
</dbReference>
<evidence type="ECO:0000313" key="1">
    <source>
        <dbReference type="EMBL" id="CAB3932294.1"/>
    </source>
</evidence>
<dbReference type="AlphaFoldDB" id="A0A6S7F5V3"/>
<keyword evidence="2" id="KW-1185">Reference proteome</keyword>
<dbReference type="Proteomes" id="UP000494183">
    <property type="component" value="Unassembled WGS sequence"/>
</dbReference>
<sequence length="240" mass="26696">MNKTEGATFLMAYDKGNSQFSDLHFHDCTFDNCALSMVKYPQRMSRVRNVRLSKCRAVNSMIHPCLFEDVLIEDLSTNPILLVWASFFRRVKFTGKIGKLNLNLTPTAFCQDERLLEQFAIARAAFYAETDWALDISEAKLLGLRCEGVPLHLIRRDPHTQVIVDKQGCYPGYQALGADFVKAFPGTASVLQSFDESPQQSILLTASLAAPKARRDEEKGAITELRALGFVEEGATPAGA</sequence>
<name>A0A6S7F5V3_9BURK</name>
<proteinExistence type="predicted"/>
<dbReference type="EMBL" id="CADILH010000004">
    <property type="protein sequence ID" value="CAB3932294.1"/>
    <property type="molecule type" value="Genomic_DNA"/>
</dbReference>
<evidence type="ECO:0000313" key="2">
    <source>
        <dbReference type="Proteomes" id="UP000494183"/>
    </source>
</evidence>
<reference evidence="1 2" key="1">
    <citation type="submission" date="2020-04" db="EMBL/GenBank/DDBJ databases">
        <authorList>
            <person name="De Canck E."/>
        </authorList>
    </citation>
    <scope>NUCLEOTIDE SEQUENCE [LARGE SCALE GENOMIC DNA]</scope>
    <source>
        <strain evidence="1 2">LMG 6000</strain>
    </source>
</reference>
<evidence type="ECO:0008006" key="3">
    <source>
        <dbReference type="Google" id="ProtNLM"/>
    </source>
</evidence>
<protein>
    <recommendedName>
        <fullName evidence="3">Pentapeptide repeat-containing protein</fullName>
    </recommendedName>
</protein>
<accession>A0A6S7F5V3</accession>
<gene>
    <name evidence="1" type="ORF">LMG6000_02520</name>
</gene>
<organism evidence="1 2">
    <name type="scientific">Achromobacter insolitus</name>
    <dbReference type="NCBI Taxonomy" id="217204"/>
    <lineage>
        <taxon>Bacteria</taxon>
        <taxon>Pseudomonadati</taxon>
        <taxon>Pseudomonadota</taxon>
        <taxon>Betaproteobacteria</taxon>
        <taxon>Burkholderiales</taxon>
        <taxon>Alcaligenaceae</taxon>
        <taxon>Achromobacter</taxon>
    </lineage>
</organism>